<reference evidence="2" key="1">
    <citation type="submission" date="2019-01" db="EMBL/GenBank/DDBJ databases">
        <title>Genomic analysis of Salicibibacter sp. NKC3-5.</title>
        <authorList>
            <person name="Oh Y.J."/>
        </authorList>
    </citation>
    <scope>NUCLEOTIDE SEQUENCE [LARGE SCALE GENOMIC DNA]</scope>
    <source>
        <strain evidence="2">NKC3-5</strain>
    </source>
</reference>
<organism evidence="1 2">
    <name type="scientific">Salicibibacter halophilus</name>
    <dbReference type="NCBI Taxonomy" id="2502791"/>
    <lineage>
        <taxon>Bacteria</taxon>
        <taxon>Bacillati</taxon>
        <taxon>Bacillota</taxon>
        <taxon>Bacilli</taxon>
        <taxon>Bacillales</taxon>
        <taxon>Bacillaceae</taxon>
        <taxon>Salicibibacter</taxon>
    </lineage>
</organism>
<sequence>MTNLKRDYQDMTDGELAHLIDNENNGIYAYPVPDSEREQLRKEMKAIKEERNADFSSKDNL</sequence>
<dbReference type="OrthoDB" id="9961441at2"/>
<accession>A0A514LEZ5</accession>
<dbReference type="AlphaFoldDB" id="A0A514LEZ5"/>
<dbReference type="EMBL" id="CP035485">
    <property type="protein sequence ID" value="QDI90426.1"/>
    <property type="molecule type" value="Genomic_DNA"/>
</dbReference>
<gene>
    <name evidence="1" type="ORF">EPH95_03875</name>
</gene>
<protein>
    <submittedName>
        <fullName evidence="1">Uncharacterized protein</fullName>
    </submittedName>
</protein>
<evidence type="ECO:0000313" key="1">
    <source>
        <dbReference type="EMBL" id="QDI90426.1"/>
    </source>
</evidence>
<dbReference type="KEGG" id="sale:EPH95_03875"/>
<keyword evidence="2" id="KW-1185">Reference proteome</keyword>
<proteinExistence type="predicted"/>
<name>A0A514LEZ5_9BACI</name>
<dbReference type="RefSeq" id="WP_142087538.1">
    <property type="nucleotide sequence ID" value="NZ_CP035485.1"/>
</dbReference>
<evidence type="ECO:0000313" key="2">
    <source>
        <dbReference type="Proteomes" id="UP000319756"/>
    </source>
</evidence>
<dbReference type="Proteomes" id="UP000319756">
    <property type="component" value="Chromosome"/>
</dbReference>